<evidence type="ECO:0000313" key="7">
    <source>
        <dbReference type="Proteomes" id="UP000663874"/>
    </source>
</evidence>
<dbReference type="InterPro" id="IPR012890">
    <property type="entry name" value="GCFC2-like"/>
</dbReference>
<sequence length="139" mass="16788">KATAFINGTLTTNDFRTVLDQKRQRRATEREARRLRRRKDREQTSTQHFDGMSTDDEENQSDINLFLTQKQEIINEAEHLFDDVSDEYSQYKNIKIIFEQWKYQQNETYTDAFIEICLPKLFSPLIRREIIDWKPFETS</sequence>
<gene>
    <name evidence="6" type="ORF">FNK824_LOCUS41132</name>
</gene>
<feature type="non-terminal residue" evidence="6">
    <location>
        <position position="139"/>
    </location>
</feature>
<comment type="caution">
    <text evidence="6">The sequence shown here is derived from an EMBL/GenBank/DDBJ whole genome shotgun (WGS) entry which is preliminary data.</text>
</comment>
<feature type="non-terminal residue" evidence="6">
    <location>
        <position position="1"/>
    </location>
</feature>
<dbReference type="Proteomes" id="UP000663874">
    <property type="component" value="Unassembled WGS sequence"/>
</dbReference>
<protein>
    <recommendedName>
        <fullName evidence="5">GCF C-terminal domain-containing protein</fullName>
    </recommendedName>
</protein>
<proteinExistence type="inferred from homology"/>
<accession>A0A820IQT1</accession>
<evidence type="ECO:0000256" key="4">
    <source>
        <dbReference type="SAM" id="MobiDB-lite"/>
    </source>
</evidence>
<organism evidence="6 7">
    <name type="scientific">Rotaria sordida</name>
    <dbReference type="NCBI Taxonomy" id="392033"/>
    <lineage>
        <taxon>Eukaryota</taxon>
        <taxon>Metazoa</taxon>
        <taxon>Spiralia</taxon>
        <taxon>Gnathifera</taxon>
        <taxon>Rotifera</taxon>
        <taxon>Eurotatoria</taxon>
        <taxon>Bdelloidea</taxon>
        <taxon>Philodinida</taxon>
        <taxon>Philodinidae</taxon>
        <taxon>Rotaria</taxon>
    </lineage>
</organism>
<reference evidence="6" key="1">
    <citation type="submission" date="2021-02" db="EMBL/GenBank/DDBJ databases">
        <authorList>
            <person name="Nowell W R."/>
        </authorList>
    </citation>
    <scope>NUCLEOTIDE SEQUENCE</scope>
</reference>
<dbReference type="GO" id="GO:0000398">
    <property type="term" value="P:mRNA splicing, via spliceosome"/>
    <property type="evidence" value="ECO:0007669"/>
    <property type="project" value="InterPro"/>
</dbReference>
<evidence type="ECO:0000256" key="1">
    <source>
        <dbReference type="ARBA" id="ARBA00004123"/>
    </source>
</evidence>
<evidence type="ECO:0000256" key="3">
    <source>
        <dbReference type="ARBA" id="ARBA00023242"/>
    </source>
</evidence>
<feature type="region of interest" description="Disordered" evidence="4">
    <location>
        <begin position="21"/>
        <end position="60"/>
    </location>
</feature>
<dbReference type="EMBL" id="CAJOBE010037690">
    <property type="protein sequence ID" value="CAF4315033.1"/>
    <property type="molecule type" value="Genomic_DNA"/>
</dbReference>
<dbReference type="InterPro" id="IPR022783">
    <property type="entry name" value="GCFC_dom"/>
</dbReference>
<dbReference type="AlphaFoldDB" id="A0A820IQT1"/>
<evidence type="ECO:0000256" key="2">
    <source>
        <dbReference type="ARBA" id="ARBA00010801"/>
    </source>
</evidence>
<comment type="similarity">
    <text evidence="2">Belongs to the GCF family.</text>
</comment>
<dbReference type="GO" id="GO:0005634">
    <property type="term" value="C:nucleus"/>
    <property type="evidence" value="ECO:0007669"/>
    <property type="project" value="UniProtKB-SubCell"/>
</dbReference>
<comment type="subcellular location">
    <subcellularLocation>
        <location evidence="1">Nucleus</location>
    </subcellularLocation>
</comment>
<dbReference type="PANTHER" id="PTHR12214:SF0">
    <property type="entry name" value="LD29489P"/>
    <property type="match status" value="1"/>
</dbReference>
<evidence type="ECO:0000313" key="6">
    <source>
        <dbReference type="EMBL" id="CAF4315033.1"/>
    </source>
</evidence>
<evidence type="ECO:0000259" key="5">
    <source>
        <dbReference type="Pfam" id="PF07842"/>
    </source>
</evidence>
<name>A0A820IQT1_9BILA</name>
<feature type="compositionally biased region" description="Basic and acidic residues" evidence="4">
    <location>
        <begin position="21"/>
        <end position="32"/>
    </location>
</feature>
<keyword evidence="3" id="KW-0539">Nucleus</keyword>
<dbReference type="Pfam" id="PF07842">
    <property type="entry name" value="GCFC"/>
    <property type="match status" value="1"/>
</dbReference>
<dbReference type="PANTHER" id="PTHR12214">
    <property type="entry name" value="GC-RICH SEQUENCE DNA-BINDING FACTOR"/>
    <property type="match status" value="1"/>
</dbReference>
<feature type="domain" description="GCF C-terminal" evidence="5">
    <location>
        <begin position="93"/>
        <end position="137"/>
    </location>
</feature>
<dbReference type="GO" id="GO:0003677">
    <property type="term" value="F:DNA binding"/>
    <property type="evidence" value="ECO:0007669"/>
    <property type="project" value="InterPro"/>
</dbReference>